<sequence>MKKHQSPSSDNAELSQDDIDLFRQSIGTTKRVKSDTVRLTSGQKKHIGERQQVQRQSKTEFYFSDEYIPDIDTQGTVSYVKEGEDRYLAKQLRRGDYAPELILDCHGMNKETVKLELAALISACKKQHVSCACVVHGIGERILKHKVPQYLVQHPDIIAMHQAPLEYGGKGALLILIDLPVDVSPLL</sequence>
<dbReference type="NCBIfam" id="NF003432">
    <property type="entry name" value="PRK04946.1"/>
    <property type="match status" value="1"/>
</dbReference>
<dbReference type="InterPro" id="IPR022990">
    <property type="entry name" value="SmrB-like"/>
</dbReference>
<keyword evidence="4 6" id="KW-0378">Hydrolase</keyword>
<dbReference type="GO" id="GO:0004519">
    <property type="term" value="F:endonuclease activity"/>
    <property type="evidence" value="ECO:0007669"/>
    <property type="project" value="UniProtKB-KW"/>
</dbReference>
<dbReference type="RefSeq" id="WP_342679096.1">
    <property type="nucleotide sequence ID" value="NZ_JBCGCU010000012.1"/>
</dbReference>
<comment type="caution">
    <text evidence="8">The sequence shown here is derived from an EMBL/GenBank/DDBJ whole genome shotgun (WGS) entry which is preliminary data.</text>
</comment>
<protein>
    <recommendedName>
        <fullName evidence="6">Ribosome rescue factor SmrB</fullName>
        <ecNumber evidence="6">3.1.-.-</ecNumber>
    </recommendedName>
</protein>
<keyword evidence="1 6" id="KW-0540">Nuclease</keyword>
<dbReference type="EMBL" id="JBCGCU010000012">
    <property type="protein sequence ID" value="MEM0515974.1"/>
    <property type="molecule type" value="Genomic_DNA"/>
</dbReference>
<evidence type="ECO:0000256" key="4">
    <source>
        <dbReference type="ARBA" id="ARBA00022801"/>
    </source>
</evidence>
<proteinExistence type="inferred from homology"/>
<evidence type="ECO:0000256" key="2">
    <source>
        <dbReference type="ARBA" id="ARBA00022730"/>
    </source>
</evidence>
<feature type="domain" description="Smr" evidence="7">
    <location>
        <begin position="103"/>
        <end position="178"/>
    </location>
</feature>
<evidence type="ECO:0000259" key="7">
    <source>
        <dbReference type="PROSITE" id="PS50828"/>
    </source>
</evidence>
<dbReference type="Pfam" id="PF01713">
    <property type="entry name" value="Smr"/>
    <property type="match status" value="1"/>
</dbReference>
<reference evidence="8 9" key="1">
    <citation type="submission" date="2024-03" db="EMBL/GenBank/DDBJ databases">
        <title>Pseudoalteromonas qingdaonensis sp. nov., isolated from the intestines of marine benthic organisms.</title>
        <authorList>
            <person name="Lin X."/>
            <person name="Fang S."/>
            <person name="Hu X."/>
        </authorList>
    </citation>
    <scope>NUCLEOTIDE SEQUENCE [LARGE SCALE GENOMIC DNA]</scope>
    <source>
        <strain evidence="8 9">YIC-827</strain>
    </source>
</reference>
<keyword evidence="9" id="KW-1185">Reference proteome</keyword>
<evidence type="ECO:0000256" key="5">
    <source>
        <dbReference type="ARBA" id="ARBA00022884"/>
    </source>
</evidence>
<dbReference type="InterPro" id="IPR036063">
    <property type="entry name" value="Smr_dom_sf"/>
</dbReference>
<dbReference type="HAMAP" id="MF_01042">
    <property type="entry name" value="SmrB"/>
    <property type="match status" value="1"/>
</dbReference>
<keyword evidence="3 6" id="KW-0255">Endonuclease</keyword>
<comment type="similarity">
    <text evidence="6">Belongs to the SmrB family.</text>
</comment>
<evidence type="ECO:0000313" key="8">
    <source>
        <dbReference type="EMBL" id="MEM0515974.1"/>
    </source>
</evidence>
<dbReference type="SUPFAM" id="SSF160443">
    <property type="entry name" value="SMR domain-like"/>
    <property type="match status" value="1"/>
</dbReference>
<organism evidence="8 9">
    <name type="scientific">Pseudoalteromonas qingdaonensis</name>
    <dbReference type="NCBI Taxonomy" id="3131913"/>
    <lineage>
        <taxon>Bacteria</taxon>
        <taxon>Pseudomonadati</taxon>
        <taxon>Pseudomonadota</taxon>
        <taxon>Gammaproteobacteria</taxon>
        <taxon>Alteromonadales</taxon>
        <taxon>Pseudoalteromonadaceae</taxon>
        <taxon>Pseudoalteromonas</taxon>
    </lineage>
</organism>
<evidence type="ECO:0000313" key="9">
    <source>
        <dbReference type="Proteomes" id="UP001447008"/>
    </source>
</evidence>
<comment type="function">
    <text evidence="6">Acts as a ribosome collision sensor. Detects stalled/collided disomes (pairs of ribosomes where the leading ribosome is stalled and a second ribosome has collided with it) and endonucleolytically cleaves mRNA at the 5' boundary of the stalled ribosome. Stalled/collided disomes form a new interface (primarily via the 30S subunits) that binds SmrB. Cleaved mRNA becomes available for tmRNA ligation, leading to ribosomal subunit dissociation and rescue of stalled ribosomes.</text>
</comment>
<dbReference type="PROSITE" id="PS50828">
    <property type="entry name" value="SMR"/>
    <property type="match status" value="1"/>
</dbReference>
<comment type="subunit">
    <text evidence="6">Associates with collided ribosomes, but not with correctly translating polysomes.</text>
</comment>
<evidence type="ECO:0000256" key="3">
    <source>
        <dbReference type="ARBA" id="ARBA00022759"/>
    </source>
</evidence>
<evidence type="ECO:0000256" key="1">
    <source>
        <dbReference type="ARBA" id="ARBA00022722"/>
    </source>
</evidence>
<gene>
    <name evidence="6 8" type="primary">smrB</name>
    <name evidence="8" type="ORF">WCN91_11205</name>
</gene>
<dbReference type="Proteomes" id="UP001447008">
    <property type="component" value="Unassembled WGS sequence"/>
</dbReference>
<name>A0ABU9N045_9GAMM</name>
<accession>A0ABU9N045</accession>
<evidence type="ECO:0000256" key="6">
    <source>
        <dbReference type="HAMAP-Rule" id="MF_01042"/>
    </source>
</evidence>
<keyword evidence="5 6" id="KW-0694">RNA-binding</keyword>
<keyword evidence="2 6" id="KW-0699">rRNA-binding</keyword>
<dbReference type="Gene3D" id="3.30.1370.110">
    <property type="match status" value="1"/>
</dbReference>
<dbReference type="PANTHER" id="PTHR35562">
    <property type="entry name" value="DNA ENDONUCLEASE SMRA-RELATED"/>
    <property type="match status" value="1"/>
</dbReference>
<dbReference type="SMART" id="SM00463">
    <property type="entry name" value="SMR"/>
    <property type="match status" value="1"/>
</dbReference>
<dbReference type="EC" id="3.1.-.-" evidence="6"/>
<dbReference type="PANTHER" id="PTHR35562:SF1">
    <property type="entry name" value="UPF0115 PROTEIN YFCN"/>
    <property type="match status" value="1"/>
</dbReference>
<dbReference type="InterPro" id="IPR002625">
    <property type="entry name" value="Smr_dom"/>
</dbReference>